<name>A0ABU6ZG40_9FABA</name>
<proteinExistence type="predicted"/>
<gene>
    <name evidence="2" type="ORF">PIB30_049552</name>
</gene>
<sequence length="134" mass="14771">MPATHVQLKDVEQKCLVGDNRLCRPSPSAKGKAKAYEPPTRSSPRLAALRSQSAANPHPEAPVTTTVPASTARRAALISIKSYSMKLSERDNPSNTEPTPSLPPKKRPIQKGNKRRHLQGHCEAYLQEVSKDRR</sequence>
<feature type="region of interest" description="Disordered" evidence="1">
    <location>
        <begin position="83"/>
        <end position="134"/>
    </location>
</feature>
<organism evidence="2 3">
    <name type="scientific">Stylosanthes scabra</name>
    <dbReference type="NCBI Taxonomy" id="79078"/>
    <lineage>
        <taxon>Eukaryota</taxon>
        <taxon>Viridiplantae</taxon>
        <taxon>Streptophyta</taxon>
        <taxon>Embryophyta</taxon>
        <taxon>Tracheophyta</taxon>
        <taxon>Spermatophyta</taxon>
        <taxon>Magnoliopsida</taxon>
        <taxon>eudicotyledons</taxon>
        <taxon>Gunneridae</taxon>
        <taxon>Pentapetalae</taxon>
        <taxon>rosids</taxon>
        <taxon>fabids</taxon>
        <taxon>Fabales</taxon>
        <taxon>Fabaceae</taxon>
        <taxon>Papilionoideae</taxon>
        <taxon>50 kb inversion clade</taxon>
        <taxon>dalbergioids sensu lato</taxon>
        <taxon>Dalbergieae</taxon>
        <taxon>Pterocarpus clade</taxon>
        <taxon>Stylosanthes</taxon>
    </lineage>
</organism>
<evidence type="ECO:0000256" key="1">
    <source>
        <dbReference type="SAM" id="MobiDB-lite"/>
    </source>
</evidence>
<evidence type="ECO:0000313" key="3">
    <source>
        <dbReference type="Proteomes" id="UP001341840"/>
    </source>
</evidence>
<protein>
    <submittedName>
        <fullName evidence="2">Uncharacterized protein</fullName>
    </submittedName>
</protein>
<feature type="compositionally biased region" description="Low complexity" evidence="1">
    <location>
        <begin position="61"/>
        <end position="70"/>
    </location>
</feature>
<feature type="region of interest" description="Disordered" evidence="1">
    <location>
        <begin position="20"/>
        <end position="70"/>
    </location>
</feature>
<keyword evidence="3" id="KW-1185">Reference proteome</keyword>
<dbReference type="EMBL" id="JASCZI010272194">
    <property type="protein sequence ID" value="MED6220934.1"/>
    <property type="molecule type" value="Genomic_DNA"/>
</dbReference>
<dbReference type="Proteomes" id="UP001341840">
    <property type="component" value="Unassembled WGS sequence"/>
</dbReference>
<accession>A0ABU6ZG40</accession>
<evidence type="ECO:0000313" key="2">
    <source>
        <dbReference type="EMBL" id="MED6220934.1"/>
    </source>
</evidence>
<feature type="compositionally biased region" description="Basic residues" evidence="1">
    <location>
        <begin position="104"/>
        <end position="119"/>
    </location>
</feature>
<reference evidence="2 3" key="1">
    <citation type="journal article" date="2023" name="Plants (Basel)">
        <title>Bridging the Gap: Combining Genomics and Transcriptomics Approaches to Understand Stylosanthes scabra, an Orphan Legume from the Brazilian Caatinga.</title>
        <authorList>
            <person name="Ferreira-Neto J.R.C."/>
            <person name="da Silva M.D."/>
            <person name="Binneck E."/>
            <person name="de Melo N.F."/>
            <person name="da Silva R.H."/>
            <person name="de Melo A.L.T.M."/>
            <person name="Pandolfi V."/>
            <person name="Bustamante F.O."/>
            <person name="Brasileiro-Vidal A.C."/>
            <person name="Benko-Iseppon A.M."/>
        </authorList>
    </citation>
    <scope>NUCLEOTIDE SEQUENCE [LARGE SCALE GENOMIC DNA]</scope>
    <source>
        <tissue evidence="2">Leaves</tissue>
    </source>
</reference>
<comment type="caution">
    <text evidence="2">The sequence shown here is derived from an EMBL/GenBank/DDBJ whole genome shotgun (WGS) entry which is preliminary data.</text>
</comment>